<dbReference type="NCBIfam" id="NF009453">
    <property type="entry name" value="PRK12813.1"/>
    <property type="match status" value="1"/>
</dbReference>
<evidence type="ECO:0000259" key="7">
    <source>
        <dbReference type="Pfam" id="PF13860"/>
    </source>
</evidence>
<proteinExistence type="inferred from homology"/>
<feature type="domain" description="FlgD/Vpr Ig-like" evidence="7">
    <location>
        <begin position="107"/>
        <end position="173"/>
    </location>
</feature>
<evidence type="ECO:0000313" key="9">
    <source>
        <dbReference type="Proteomes" id="UP000193862"/>
    </source>
</evidence>
<dbReference type="Pfam" id="PF03963">
    <property type="entry name" value="FlgD"/>
    <property type="match status" value="1"/>
</dbReference>
<dbReference type="Proteomes" id="UP000193862">
    <property type="component" value="Unassembled WGS sequence"/>
</dbReference>
<dbReference type="EMBL" id="FWFS01000001">
    <property type="protein sequence ID" value="SLN13848.1"/>
    <property type="molecule type" value="Genomic_DNA"/>
</dbReference>
<protein>
    <recommendedName>
        <fullName evidence="2 5">Basal-body rod modification protein FlgD</fullName>
    </recommendedName>
</protein>
<evidence type="ECO:0000256" key="4">
    <source>
        <dbReference type="ARBA" id="ARBA00024746"/>
    </source>
</evidence>
<evidence type="ECO:0000256" key="1">
    <source>
        <dbReference type="ARBA" id="ARBA00010577"/>
    </source>
</evidence>
<keyword evidence="3 5" id="KW-1005">Bacterial flagellum biogenesis</keyword>
<gene>
    <name evidence="8" type="primary">flgD</name>
    <name evidence="8" type="ORF">AQS8620_00195</name>
</gene>
<reference evidence="8 9" key="1">
    <citation type="submission" date="2017-03" db="EMBL/GenBank/DDBJ databases">
        <authorList>
            <person name="Afonso C.L."/>
            <person name="Miller P.J."/>
            <person name="Scott M.A."/>
            <person name="Spackman E."/>
            <person name="Goraichik I."/>
            <person name="Dimitrov K.M."/>
            <person name="Suarez D.L."/>
            <person name="Swayne D.E."/>
        </authorList>
    </citation>
    <scope>NUCLEOTIDE SEQUENCE [LARGE SCALE GENOMIC DNA]</scope>
    <source>
        <strain evidence="8 9">CECT 8620</strain>
    </source>
</reference>
<comment type="function">
    <text evidence="4 5">Required for flagellar hook formation. May act as a scaffolding protein.</text>
</comment>
<dbReference type="InterPro" id="IPR005648">
    <property type="entry name" value="FlgD"/>
</dbReference>
<evidence type="ECO:0000256" key="5">
    <source>
        <dbReference type="RuleBase" id="RU362076"/>
    </source>
</evidence>
<dbReference type="OrthoDB" id="9785233at2"/>
<feature type="region of interest" description="Disordered" evidence="6">
    <location>
        <begin position="1"/>
        <end position="24"/>
    </location>
</feature>
<evidence type="ECO:0000313" key="8">
    <source>
        <dbReference type="EMBL" id="SLN13848.1"/>
    </source>
</evidence>
<name>A0A1Y5RG26_9RHOB</name>
<evidence type="ECO:0000256" key="6">
    <source>
        <dbReference type="SAM" id="MobiDB-lite"/>
    </source>
</evidence>
<dbReference type="GO" id="GO:0044781">
    <property type="term" value="P:bacterial-type flagellum organization"/>
    <property type="evidence" value="ECO:0007669"/>
    <property type="project" value="UniProtKB-UniRule"/>
</dbReference>
<evidence type="ECO:0000256" key="2">
    <source>
        <dbReference type="ARBA" id="ARBA00016013"/>
    </source>
</evidence>
<sequence length="223" mass="23478">MVTSVTSATTATTAQSSTTPPASASVISSDFETFLLMLTTQMQNQDPLNPIDSSDYAVQLATFSSVEQQVRTNDLLTSLGAQMGVMGMAQLAGWVGMEARATVPAYFDGDPITVSTDPALTADEAYLVVRDASGNEVERRSLSLSAESYDWTGLKADGTSYAHANYTFEVESYGYGDLISTKQAEVYGKIVEAKGQNGATVLVLEGGAQVNASAVTALRDPDA</sequence>
<comment type="similarity">
    <text evidence="1 5">Belongs to the FlgD family.</text>
</comment>
<organism evidence="8 9">
    <name type="scientific">Aquimixticola soesokkakensis</name>
    <dbReference type="NCBI Taxonomy" id="1519096"/>
    <lineage>
        <taxon>Bacteria</taxon>
        <taxon>Pseudomonadati</taxon>
        <taxon>Pseudomonadota</taxon>
        <taxon>Alphaproteobacteria</taxon>
        <taxon>Rhodobacterales</taxon>
        <taxon>Paracoccaceae</taxon>
        <taxon>Aquimixticola</taxon>
    </lineage>
</organism>
<evidence type="ECO:0000256" key="3">
    <source>
        <dbReference type="ARBA" id="ARBA00022795"/>
    </source>
</evidence>
<dbReference type="Pfam" id="PF13860">
    <property type="entry name" value="FlgD_ig"/>
    <property type="match status" value="1"/>
</dbReference>
<keyword evidence="9" id="KW-1185">Reference proteome</keyword>
<dbReference type="AlphaFoldDB" id="A0A1Y5RG26"/>
<accession>A0A1Y5RG26</accession>
<dbReference type="RefSeq" id="WP_085834947.1">
    <property type="nucleotide sequence ID" value="NZ_FWFS01000001.1"/>
</dbReference>
<dbReference type="InterPro" id="IPR025965">
    <property type="entry name" value="FlgD/Vpr_Ig-like"/>
</dbReference>